<organism evidence="1">
    <name type="scientific">marine sediment metagenome</name>
    <dbReference type="NCBI Taxonomy" id="412755"/>
    <lineage>
        <taxon>unclassified sequences</taxon>
        <taxon>metagenomes</taxon>
        <taxon>ecological metagenomes</taxon>
    </lineage>
</organism>
<dbReference type="EMBL" id="LAZR01044276">
    <property type="protein sequence ID" value="KKL05056.1"/>
    <property type="molecule type" value="Genomic_DNA"/>
</dbReference>
<reference evidence="1" key="1">
    <citation type="journal article" date="2015" name="Nature">
        <title>Complex archaea that bridge the gap between prokaryotes and eukaryotes.</title>
        <authorList>
            <person name="Spang A."/>
            <person name="Saw J.H."/>
            <person name="Jorgensen S.L."/>
            <person name="Zaremba-Niedzwiedzka K."/>
            <person name="Martijn J."/>
            <person name="Lind A.E."/>
            <person name="van Eijk R."/>
            <person name="Schleper C."/>
            <person name="Guy L."/>
            <person name="Ettema T.J."/>
        </authorList>
    </citation>
    <scope>NUCLEOTIDE SEQUENCE</scope>
</reference>
<protein>
    <submittedName>
        <fullName evidence="1">Uncharacterized protein</fullName>
    </submittedName>
</protein>
<accession>A0A0F9CH85</accession>
<evidence type="ECO:0000313" key="1">
    <source>
        <dbReference type="EMBL" id="KKL05056.1"/>
    </source>
</evidence>
<gene>
    <name evidence="1" type="ORF">LCGC14_2609860</name>
</gene>
<dbReference type="AlphaFoldDB" id="A0A0F9CH85"/>
<sequence>MSKLKLSSTVPQVVTILNGAALSEAIVFGPYSKGVIHMPAAWTAADIGFHISSDPDGVYQPLYDGANPVVISGPDADRVFPLPAGLAPAHYFKLWSNTAGADTNQGADRVIIVELKA</sequence>
<name>A0A0F9CH85_9ZZZZ</name>
<comment type="caution">
    <text evidence="1">The sequence shown here is derived from an EMBL/GenBank/DDBJ whole genome shotgun (WGS) entry which is preliminary data.</text>
</comment>
<proteinExistence type="predicted"/>